<keyword evidence="11" id="KW-1185">Reference proteome</keyword>
<evidence type="ECO:0000256" key="3">
    <source>
        <dbReference type="ARBA" id="ARBA00001947"/>
    </source>
</evidence>
<evidence type="ECO:0000256" key="5">
    <source>
        <dbReference type="ARBA" id="ARBA00022438"/>
    </source>
</evidence>
<dbReference type="EMBL" id="FNFP01000005">
    <property type="protein sequence ID" value="SDK92710.1"/>
    <property type="molecule type" value="Genomic_DNA"/>
</dbReference>
<organism evidence="10 11">
    <name type="scientific">Natronincola ferrireducens</name>
    <dbReference type="NCBI Taxonomy" id="393762"/>
    <lineage>
        <taxon>Bacteria</taxon>
        <taxon>Bacillati</taxon>
        <taxon>Bacillota</taxon>
        <taxon>Clostridia</taxon>
        <taxon>Peptostreptococcales</taxon>
        <taxon>Natronincolaceae</taxon>
        <taxon>Natronincola</taxon>
    </lineage>
</organism>
<dbReference type="STRING" id="393762.SAMN05660472_02272"/>
<evidence type="ECO:0000256" key="1">
    <source>
        <dbReference type="ARBA" id="ARBA00001941"/>
    </source>
</evidence>
<dbReference type="GO" id="GO:0006508">
    <property type="term" value="P:proteolysis"/>
    <property type="evidence" value="ECO:0007669"/>
    <property type="project" value="UniProtKB-KW"/>
</dbReference>
<comment type="cofactor">
    <cofactor evidence="3">
        <name>Zn(2+)</name>
        <dbReference type="ChEBI" id="CHEBI:29105"/>
    </cofactor>
</comment>
<comment type="cofactor">
    <cofactor evidence="2">
        <name>Mg(2+)</name>
        <dbReference type="ChEBI" id="CHEBI:18420"/>
    </cofactor>
</comment>
<protein>
    <submittedName>
        <fullName evidence="10">Aminopeptidase</fullName>
    </submittedName>
</protein>
<evidence type="ECO:0000256" key="2">
    <source>
        <dbReference type="ARBA" id="ARBA00001946"/>
    </source>
</evidence>
<evidence type="ECO:0000313" key="10">
    <source>
        <dbReference type="EMBL" id="SDK92710.1"/>
    </source>
</evidence>
<evidence type="ECO:0000256" key="8">
    <source>
        <dbReference type="ARBA" id="ARBA00022801"/>
    </source>
</evidence>
<accession>A0A1G9FWE0</accession>
<dbReference type="PANTHER" id="PTHR34448">
    <property type="entry name" value="AMINOPEPTIDASE"/>
    <property type="match status" value="1"/>
</dbReference>
<keyword evidence="9" id="KW-0482">Metalloprotease</keyword>
<dbReference type="OrthoDB" id="9803993at2"/>
<keyword evidence="8" id="KW-0378">Hydrolase</keyword>
<evidence type="ECO:0000256" key="9">
    <source>
        <dbReference type="ARBA" id="ARBA00023049"/>
    </source>
</evidence>
<keyword evidence="5 10" id="KW-0031">Aminopeptidase</keyword>
<keyword evidence="6" id="KW-0645">Protease</keyword>
<proteinExistence type="inferred from homology"/>
<dbReference type="SUPFAM" id="SSF144052">
    <property type="entry name" value="Thermophilic metalloprotease-like"/>
    <property type="match status" value="1"/>
</dbReference>
<gene>
    <name evidence="10" type="ORF">SAMN05660472_02272</name>
</gene>
<dbReference type="RefSeq" id="WP_090553807.1">
    <property type="nucleotide sequence ID" value="NZ_FNFP01000005.1"/>
</dbReference>
<comment type="cofactor">
    <cofactor evidence="1">
        <name>Co(2+)</name>
        <dbReference type="ChEBI" id="CHEBI:48828"/>
    </cofactor>
</comment>
<evidence type="ECO:0000256" key="7">
    <source>
        <dbReference type="ARBA" id="ARBA00022723"/>
    </source>
</evidence>
<name>A0A1G9FWE0_9FIRM</name>
<evidence type="ECO:0000313" key="11">
    <source>
        <dbReference type="Proteomes" id="UP000198718"/>
    </source>
</evidence>
<dbReference type="InterPro" id="IPR000787">
    <property type="entry name" value="Peptidase_M29"/>
</dbReference>
<dbReference type="GO" id="GO:0046872">
    <property type="term" value="F:metal ion binding"/>
    <property type="evidence" value="ECO:0007669"/>
    <property type="project" value="UniProtKB-KW"/>
</dbReference>
<sequence length="413" mass="46654">MNDFNNKLQKYAEVALKVGLNIQQGQNLVINAPIPATDFVRVVAKKAYELGVKNVHVEWADEEMTLIKLLHAPQEALKEFPMWKAKGYEEMAKEGTAFLSISAANPDLLKEAHPDRVATMNKTSATAMENFKRYIQNASVNWNIVSVPTKEWAKKVFPHHDEKESVEKLWENIFKVTRIDQPDPVKAWQDHLQQLKIRLDLLNNKKFKKLHFKAPGTDLTMALPEGHIWVGGGLKTEKGFEFVPNMPTEEVFSMPLKEGVDGVVSSTKPLNYGGNLIEDFTLTFKKGRIIDFTAEKGYETLKKLIETDEGAHYLGEVALVPHRSPVSDTDVIFFNTLFDENASNHFALGSAYPICIEEGTKMSKDELQKNGVNTSLVHVDFMIGSAEMDIDGETPDGRMEPIFRKGNWYNIED</sequence>
<dbReference type="GO" id="GO:0008237">
    <property type="term" value="F:metallopeptidase activity"/>
    <property type="evidence" value="ECO:0007669"/>
    <property type="project" value="UniProtKB-KW"/>
</dbReference>
<dbReference type="PANTHER" id="PTHR34448:SF3">
    <property type="entry name" value="AMINOPEPTIDASE AMPS"/>
    <property type="match status" value="1"/>
</dbReference>
<keyword evidence="7" id="KW-0479">Metal-binding</keyword>
<dbReference type="AlphaFoldDB" id="A0A1G9FWE0"/>
<dbReference type="Proteomes" id="UP000198718">
    <property type="component" value="Unassembled WGS sequence"/>
</dbReference>
<dbReference type="PRINTS" id="PR00919">
    <property type="entry name" value="THERMOPTASE"/>
</dbReference>
<reference evidence="10 11" key="1">
    <citation type="submission" date="2016-10" db="EMBL/GenBank/DDBJ databases">
        <authorList>
            <person name="de Groot N.N."/>
        </authorList>
    </citation>
    <scope>NUCLEOTIDE SEQUENCE [LARGE SCALE GENOMIC DNA]</scope>
    <source>
        <strain evidence="10 11">DSM 18346</strain>
    </source>
</reference>
<dbReference type="InterPro" id="IPR052170">
    <property type="entry name" value="M29_Exopeptidase"/>
</dbReference>
<dbReference type="GO" id="GO:0004177">
    <property type="term" value="F:aminopeptidase activity"/>
    <property type="evidence" value="ECO:0007669"/>
    <property type="project" value="UniProtKB-KW"/>
</dbReference>
<dbReference type="Pfam" id="PF02073">
    <property type="entry name" value="Peptidase_M29"/>
    <property type="match status" value="1"/>
</dbReference>
<dbReference type="Gene3D" id="3.40.1830.10">
    <property type="entry name" value="Thermophilic metalloprotease (M29)"/>
    <property type="match status" value="1"/>
</dbReference>
<dbReference type="InterPro" id="IPR035097">
    <property type="entry name" value="M29_N-terminal"/>
</dbReference>
<evidence type="ECO:0000256" key="4">
    <source>
        <dbReference type="ARBA" id="ARBA00008236"/>
    </source>
</evidence>
<evidence type="ECO:0000256" key="6">
    <source>
        <dbReference type="ARBA" id="ARBA00022670"/>
    </source>
</evidence>
<comment type="similarity">
    <text evidence="4">Belongs to the peptidase M29 family.</text>
</comment>